<accession>K6WG48</accession>
<dbReference type="AlphaFoldDB" id="K6WG48"/>
<evidence type="ECO:0000313" key="3">
    <source>
        <dbReference type="Proteomes" id="UP000008366"/>
    </source>
</evidence>
<dbReference type="EMBL" id="BAHD01000117">
    <property type="protein sequence ID" value="GAB98250.1"/>
    <property type="molecule type" value="Genomic_DNA"/>
</dbReference>
<dbReference type="InterPro" id="IPR018720">
    <property type="entry name" value="DUF2249"/>
</dbReference>
<dbReference type="RefSeq" id="WP_006594782.1">
    <property type="nucleotide sequence ID" value="NZ_BAHD01000117.1"/>
</dbReference>
<evidence type="ECO:0000313" key="2">
    <source>
        <dbReference type="EMBL" id="GAB98250.1"/>
    </source>
</evidence>
<gene>
    <name evidence="2" type="ORF">KILIM_117_00070</name>
</gene>
<proteinExistence type="predicted"/>
<keyword evidence="3" id="KW-1185">Reference proteome</keyword>
<dbReference type="Pfam" id="PF10006">
    <property type="entry name" value="DUF2249"/>
    <property type="match status" value="1"/>
</dbReference>
<protein>
    <recommendedName>
        <fullName evidence="1">DUF2249 domain-containing protein</fullName>
    </recommendedName>
</protein>
<evidence type="ECO:0000259" key="1">
    <source>
        <dbReference type="Pfam" id="PF10006"/>
    </source>
</evidence>
<name>K6WG48_9MICO</name>
<sequence>MPELDARAIDPQIRQAAVFGVLIGLPPGNAATIVTDESPDLVLSLIGGQFAGQYAIEADRPADDEWRTTFTRLA</sequence>
<comment type="caution">
    <text evidence="2">The sequence shown here is derived from an EMBL/GenBank/DDBJ whole genome shotgun (WGS) entry which is preliminary data.</text>
</comment>
<reference evidence="2 3" key="1">
    <citation type="submission" date="2012-08" db="EMBL/GenBank/DDBJ databases">
        <title>Whole genome shotgun sequence of Kineosphaera limosa NBRC 100340.</title>
        <authorList>
            <person name="Yoshida I."/>
            <person name="Isaki S."/>
            <person name="Hosoyama A."/>
            <person name="Tsuchikane K."/>
            <person name="Katsumata H."/>
            <person name="Ando Y."/>
            <person name="Ohji S."/>
            <person name="Hamada M."/>
            <person name="Tamura T."/>
            <person name="Yamazoe A."/>
            <person name="Yamazaki S."/>
            <person name="Fujita N."/>
        </authorList>
    </citation>
    <scope>NUCLEOTIDE SEQUENCE [LARGE SCALE GENOMIC DNA]</scope>
    <source>
        <strain evidence="2 3">NBRC 100340</strain>
    </source>
</reference>
<dbReference type="STRING" id="1184609.KILIM_117_00070"/>
<feature type="domain" description="DUF2249" evidence="1">
    <location>
        <begin position="3"/>
        <end position="72"/>
    </location>
</feature>
<dbReference type="Proteomes" id="UP000008366">
    <property type="component" value="Unassembled WGS sequence"/>
</dbReference>
<organism evidence="2 3">
    <name type="scientific">Kineosphaera limosa NBRC 100340</name>
    <dbReference type="NCBI Taxonomy" id="1184609"/>
    <lineage>
        <taxon>Bacteria</taxon>
        <taxon>Bacillati</taxon>
        <taxon>Actinomycetota</taxon>
        <taxon>Actinomycetes</taxon>
        <taxon>Micrococcales</taxon>
        <taxon>Dermatophilaceae</taxon>
        <taxon>Kineosphaera</taxon>
    </lineage>
</organism>
<dbReference type="eggNOG" id="ENOG5030KBK">
    <property type="taxonomic scope" value="Bacteria"/>
</dbReference>